<evidence type="ECO:0008006" key="3">
    <source>
        <dbReference type="Google" id="ProtNLM"/>
    </source>
</evidence>
<accession>A0A8J8GA15</accession>
<protein>
    <recommendedName>
        <fullName evidence="3">Phosphoribosylpyrophosphate synthetase</fullName>
    </recommendedName>
</protein>
<dbReference type="Proteomes" id="UP000610746">
    <property type="component" value="Unassembled WGS sequence"/>
</dbReference>
<sequence length="115" mass="13175">MENTSENMKTLSQVMTILAKRGVTKEFRMNENNEMKLENGEKNYNSDELIIAKTYRFEGDSNPDDNAVLLLVKSTDGNIGFILDSYGAESNYSGEEFDDFLRRIPESEDPEYNLD</sequence>
<proteinExistence type="predicted"/>
<name>A0A8J8GA15_9FLAO</name>
<gene>
    <name evidence="1" type="ORF">HNQ03_002484</name>
</gene>
<reference evidence="1" key="1">
    <citation type="submission" date="2020-05" db="EMBL/GenBank/DDBJ databases">
        <title>Genomic Encyclopedia of Type Strains, Phase IV (KMG-V): Genome sequencing to study the core and pangenomes of soil and plant-associated prokaryotes.</title>
        <authorList>
            <person name="Whitman W."/>
        </authorList>
    </citation>
    <scope>NUCLEOTIDE SEQUENCE</scope>
    <source>
        <strain evidence="1">16F</strain>
    </source>
</reference>
<keyword evidence="2" id="KW-1185">Reference proteome</keyword>
<dbReference type="EMBL" id="JABSNO010000020">
    <property type="protein sequence ID" value="NRS93395.1"/>
    <property type="molecule type" value="Genomic_DNA"/>
</dbReference>
<evidence type="ECO:0000313" key="1">
    <source>
        <dbReference type="EMBL" id="NRS93395.1"/>
    </source>
</evidence>
<comment type="caution">
    <text evidence="1">The sequence shown here is derived from an EMBL/GenBank/DDBJ whole genome shotgun (WGS) entry which is preliminary data.</text>
</comment>
<dbReference type="AlphaFoldDB" id="A0A8J8GA15"/>
<dbReference type="RefSeq" id="WP_173779959.1">
    <property type="nucleotide sequence ID" value="NZ_JABSNO010000020.1"/>
</dbReference>
<evidence type="ECO:0000313" key="2">
    <source>
        <dbReference type="Proteomes" id="UP000610746"/>
    </source>
</evidence>
<organism evidence="1 2">
    <name type="scientific">Frigoriflavimonas asaccharolytica</name>
    <dbReference type="NCBI Taxonomy" id="2735899"/>
    <lineage>
        <taxon>Bacteria</taxon>
        <taxon>Pseudomonadati</taxon>
        <taxon>Bacteroidota</taxon>
        <taxon>Flavobacteriia</taxon>
        <taxon>Flavobacteriales</taxon>
        <taxon>Weeksellaceae</taxon>
        <taxon>Frigoriflavimonas</taxon>
    </lineage>
</organism>